<proteinExistence type="predicted"/>
<organism evidence="2 3">
    <name type="scientific">Salmonella enterica</name>
    <name type="common">Salmonella choleraesuis</name>
    <dbReference type="NCBI Taxonomy" id="28901"/>
    <lineage>
        <taxon>Bacteria</taxon>
        <taxon>Pseudomonadati</taxon>
        <taxon>Pseudomonadota</taxon>
        <taxon>Gammaproteobacteria</taxon>
        <taxon>Enterobacterales</taxon>
        <taxon>Enterobacteriaceae</taxon>
        <taxon>Salmonella</taxon>
    </lineage>
</organism>
<name>A0A379Q5Y1_SALER</name>
<evidence type="ECO:0000313" key="2">
    <source>
        <dbReference type="EMBL" id="SUF36376.1"/>
    </source>
</evidence>
<keyword evidence="1" id="KW-0812">Transmembrane</keyword>
<feature type="transmembrane region" description="Helical" evidence="1">
    <location>
        <begin position="323"/>
        <end position="342"/>
    </location>
</feature>
<dbReference type="Proteomes" id="UP000254773">
    <property type="component" value="Unassembled WGS sequence"/>
</dbReference>
<reference evidence="2 3" key="1">
    <citation type="submission" date="2018-06" db="EMBL/GenBank/DDBJ databases">
        <authorList>
            <consortium name="Pathogen Informatics"/>
            <person name="Doyle S."/>
        </authorList>
    </citation>
    <scope>NUCLEOTIDE SEQUENCE [LARGE SCALE GENOMIC DNA]</scope>
    <source>
        <strain evidence="2 3">NCTC9854</strain>
    </source>
</reference>
<keyword evidence="1" id="KW-0472">Membrane</keyword>
<gene>
    <name evidence="2" type="ORF">NCTC9854_00583</name>
</gene>
<evidence type="ECO:0000313" key="3">
    <source>
        <dbReference type="Proteomes" id="UP000254773"/>
    </source>
</evidence>
<protein>
    <recommendedName>
        <fullName evidence="4">RING-type E3 ubiquitin transferase</fullName>
    </recommendedName>
</protein>
<feature type="transmembrane region" description="Helical" evidence="1">
    <location>
        <begin position="125"/>
        <end position="153"/>
    </location>
</feature>
<evidence type="ECO:0008006" key="4">
    <source>
        <dbReference type="Google" id="ProtNLM"/>
    </source>
</evidence>
<keyword evidence="1" id="KW-1133">Transmembrane helix</keyword>
<feature type="transmembrane region" description="Helical" evidence="1">
    <location>
        <begin position="48"/>
        <end position="68"/>
    </location>
</feature>
<feature type="transmembrane region" description="Helical" evidence="1">
    <location>
        <begin position="12"/>
        <end position="36"/>
    </location>
</feature>
<sequence length="370" mass="41556">MFKSLARFFAGGGIILLPVILFILLTAVGSLFYLIFGDAFFNTLFGPVGVMLLVAVMLFTCYGVSALMNLPHEEKHTASSHRPVPGGRRKSTMCHSAPANGKSISVPPPTAPYQPLWKKALKGMVIVGFMLIPFLGMPGIILFICLLIIVSMLPHAQSRFMRYQQILPTSKVRSMATGIVELEGRLLAQKQIQAPLSGQRCIGYYHTIEREERESDGKTHYRLIHEEKRCQPFQLQDDTGSVSVDVERLDFHLLATNKMVRRGDEIAKEYLLTRETTYLMIGQAARRSGELVLTRDRFRRVFGIAPINNLQRRSKLDALFGRARYFIVVTAMTIALLLVMPIEVQHRQVIIHFTQLLPFASSQPASGIIQ</sequence>
<dbReference type="AlphaFoldDB" id="A0A379Q5Y1"/>
<accession>A0A379Q5Y1</accession>
<dbReference type="EMBL" id="UGWI01000001">
    <property type="protein sequence ID" value="SUF36376.1"/>
    <property type="molecule type" value="Genomic_DNA"/>
</dbReference>
<evidence type="ECO:0000256" key="1">
    <source>
        <dbReference type="SAM" id="Phobius"/>
    </source>
</evidence>